<dbReference type="AlphaFoldDB" id="A0A553IEQ5"/>
<evidence type="ECO:0000313" key="2">
    <source>
        <dbReference type="Proteomes" id="UP000319160"/>
    </source>
</evidence>
<dbReference type="Proteomes" id="UP000319160">
    <property type="component" value="Unassembled WGS sequence"/>
</dbReference>
<keyword evidence="2" id="KW-1185">Reference proteome</keyword>
<comment type="caution">
    <text evidence="1">The sequence shown here is derived from an EMBL/GenBank/DDBJ whole genome shotgun (WGS) entry which is preliminary data.</text>
</comment>
<gene>
    <name evidence="1" type="ORF">FHL15_000021</name>
</gene>
<accession>A0A553IEQ5</accession>
<name>A0A553IEQ5_9PEZI</name>
<organism evidence="1 2">
    <name type="scientific">Xylaria flabelliformis</name>
    <dbReference type="NCBI Taxonomy" id="2512241"/>
    <lineage>
        <taxon>Eukaryota</taxon>
        <taxon>Fungi</taxon>
        <taxon>Dikarya</taxon>
        <taxon>Ascomycota</taxon>
        <taxon>Pezizomycotina</taxon>
        <taxon>Sordariomycetes</taxon>
        <taxon>Xylariomycetidae</taxon>
        <taxon>Xylariales</taxon>
        <taxon>Xylariaceae</taxon>
        <taxon>Xylaria</taxon>
    </lineage>
</organism>
<proteinExistence type="predicted"/>
<reference evidence="2" key="1">
    <citation type="submission" date="2019-06" db="EMBL/GenBank/DDBJ databases">
        <title>Draft genome sequence of the griseofulvin-producing fungus Xylaria cubensis strain G536.</title>
        <authorList>
            <person name="Mead M.E."/>
            <person name="Raja H.A."/>
            <person name="Steenwyk J.L."/>
            <person name="Knowles S.L."/>
            <person name="Oberlies N.H."/>
            <person name="Rokas A."/>
        </authorList>
    </citation>
    <scope>NUCLEOTIDE SEQUENCE [LARGE SCALE GENOMIC DNA]</scope>
    <source>
        <strain evidence="2">G536</strain>
    </source>
</reference>
<protein>
    <submittedName>
        <fullName evidence="1">Uncharacterized protein</fullName>
    </submittedName>
</protein>
<dbReference type="EMBL" id="VFLP01000001">
    <property type="protein sequence ID" value="TRX98679.1"/>
    <property type="molecule type" value="Genomic_DNA"/>
</dbReference>
<sequence>MYYQNRPVGWVEPPWHSNERCDEYASSEEIFINELRSLQRGWMSKDESFLLEATEVTSVDEGSSAYGIKADSECLEMGSCDYPSSSSDRSALPAILLLCRQINNEVETMLYGGNTFTVNVHDQGQYHVERQFTPRKRERIRNMILVLRPIGVPYQPDSLMNPGIWDSVLGNLLTLGVIVEQPEPPLLEWLEDSEKEAPGNFLTFLHDRKKQAAAEWMTWLLPIFEYLVQAIPKQTEIVVDVTEEEDTVQTLEFFQKGPFRFQKLPAADSIPNRLEFAWESASRESWYQDHDDGPISCRDIINDSDYDYYYSD</sequence>
<dbReference type="OrthoDB" id="62952at2759"/>
<evidence type="ECO:0000313" key="1">
    <source>
        <dbReference type="EMBL" id="TRX98679.1"/>
    </source>
</evidence>